<dbReference type="SMART" id="SM00369">
    <property type="entry name" value="LRR_TYP"/>
    <property type="match status" value="2"/>
</dbReference>
<dbReference type="Proteomes" id="UP001516400">
    <property type="component" value="Unassembled WGS sequence"/>
</dbReference>
<accession>A0ABD2MXK3</accession>
<name>A0ABD2MXK3_9CUCU</name>
<organism evidence="5 6">
    <name type="scientific">Cryptolaemus montrouzieri</name>
    <dbReference type="NCBI Taxonomy" id="559131"/>
    <lineage>
        <taxon>Eukaryota</taxon>
        <taxon>Metazoa</taxon>
        <taxon>Ecdysozoa</taxon>
        <taxon>Arthropoda</taxon>
        <taxon>Hexapoda</taxon>
        <taxon>Insecta</taxon>
        <taxon>Pterygota</taxon>
        <taxon>Neoptera</taxon>
        <taxon>Endopterygota</taxon>
        <taxon>Coleoptera</taxon>
        <taxon>Polyphaga</taxon>
        <taxon>Cucujiformia</taxon>
        <taxon>Coccinelloidea</taxon>
        <taxon>Coccinellidae</taxon>
        <taxon>Scymninae</taxon>
        <taxon>Scymnini</taxon>
        <taxon>Cryptolaemus</taxon>
    </lineage>
</organism>
<keyword evidence="6" id="KW-1185">Reference proteome</keyword>
<evidence type="ECO:0000256" key="2">
    <source>
        <dbReference type="ARBA" id="ARBA00022729"/>
    </source>
</evidence>
<dbReference type="Pfam" id="PF13855">
    <property type="entry name" value="LRR_8"/>
    <property type="match status" value="1"/>
</dbReference>
<protein>
    <submittedName>
        <fullName evidence="5">Uncharacterized protein</fullName>
    </submittedName>
</protein>
<dbReference type="PANTHER" id="PTHR24373:SF275">
    <property type="entry name" value="TIR DOMAIN-CONTAINING PROTEIN"/>
    <property type="match status" value="1"/>
</dbReference>
<dbReference type="PANTHER" id="PTHR24373">
    <property type="entry name" value="SLIT RELATED LEUCINE-RICH REPEAT NEURONAL PROTEIN"/>
    <property type="match status" value="1"/>
</dbReference>
<dbReference type="SUPFAM" id="SSF52058">
    <property type="entry name" value="L domain-like"/>
    <property type="match status" value="1"/>
</dbReference>
<dbReference type="AlphaFoldDB" id="A0ABD2MXK3"/>
<keyword evidence="3" id="KW-0677">Repeat</keyword>
<evidence type="ECO:0000256" key="3">
    <source>
        <dbReference type="ARBA" id="ARBA00022737"/>
    </source>
</evidence>
<feature type="chain" id="PRO_5044795323" evidence="4">
    <location>
        <begin position="20"/>
        <end position="289"/>
    </location>
</feature>
<dbReference type="InterPro" id="IPR050328">
    <property type="entry name" value="Dev_Immune_Receptor"/>
</dbReference>
<gene>
    <name evidence="5" type="ORF">HHI36_021592</name>
</gene>
<keyword evidence="2 4" id="KW-0732">Signal</keyword>
<evidence type="ECO:0000313" key="5">
    <source>
        <dbReference type="EMBL" id="KAL3271096.1"/>
    </source>
</evidence>
<keyword evidence="1" id="KW-0433">Leucine-rich repeat</keyword>
<sequence length="289" mass="33741">MRLLITFLFLQTIFTVILAEFNKSYPTLKIAYKKFKENEHFEVSDYGYVVYIEASDGIIHKDTFIDIPKIIRFMVYNCNFTSFDLTSLYSMPYLQSIDLMDVTGLHVLTNKIIVGFKNLKRLSFYQTDIKFDHNTFQNLKQLEYLSIAKVDVGILGNDVFTGSHLKELYWTDSGIEKIDKYCFSQLKEIEIINLSRNQIESLAPETFNGLLMLERLYLNRNKIAYFSSTHFKYLPSLNYLDISENPTENMRIEEVIKNIPHLKTLIVDRKMISSNFTRDTGTNLSVISV</sequence>
<feature type="signal peptide" evidence="4">
    <location>
        <begin position="1"/>
        <end position="19"/>
    </location>
</feature>
<evidence type="ECO:0000313" key="6">
    <source>
        <dbReference type="Proteomes" id="UP001516400"/>
    </source>
</evidence>
<evidence type="ECO:0000256" key="1">
    <source>
        <dbReference type="ARBA" id="ARBA00022614"/>
    </source>
</evidence>
<dbReference type="InterPro" id="IPR001611">
    <property type="entry name" value="Leu-rich_rpt"/>
</dbReference>
<evidence type="ECO:0000256" key="4">
    <source>
        <dbReference type="SAM" id="SignalP"/>
    </source>
</evidence>
<reference evidence="5 6" key="1">
    <citation type="journal article" date="2021" name="BMC Biol.">
        <title>Horizontally acquired antibacterial genes associated with adaptive radiation of ladybird beetles.</title>
        <authorList>
            <person name="Li H.S."/>
            <person name="Tang X.F."/>
            <person name="Huang Y.H."/>
            <person name="Xu Z.Y."/>
            <person name="Chen M.L."/>
            <person name="Du X.Y."/>
            <person name="Qiu B.Y."/>
            <person name="Chen P.T."/>
            <person name="Zhang W."/>
            <person name="Slipinski A."/>
            <person name="Escalona H.E."/>
            <person name="Waterhouse R.M."/>
            <person name="Zwick A."/>
            <person name="Pang H."/>
        </authorList>
    </citation>
    <scope>NUCLEOTIDE SEQUENCE [LARGE SCALE GENOMIC DNA]</scope>
    <source>
        <strain evidence="5">SYSU2018</strain>
    </source>
</reference>
<comment type="caution">
    <text evidence="5">The sequence shown here is derived from an EMBL/GenBank/DDBJ whole genome shotgun (WGS) entry which is preliminary data.</text>
</comment>
<proteinExistence type="predicted"/>
<dbReference type="Gene3D" id="3.80.10.10">
    <property type="entry name" value="Ribonuclease Inhibitor"/>
    <property type="match status" value="1"/>
</dbReference>
<dbReference type="InterPro" id="IPR032675">
    <property type="entry name" value="LRR_dom_sf"/>
</dbReference>
<dbReference type="EMBL" id="JABFTP020000042">
    <property type="protein sequence ID" value="KAL3271096.1"/>
    <property type="molecule type" value="Genomic_DNA"/>
</dbReference>
<dbReference type="InterPro" id="IPR003591">
    <property type="entry name" value="Leu-rich_rpt_typical-subtyp"/>
</dbReference>